<keyword evidence="3" id="KW-1185">Reference proteome</keyword>
<dbReference type="CDD" id="cd03809">
    <property type="entry name" value="GT4_MtfB-like"/>
    <property type="match status" value="1"/>
</dbReference>
<dbReference type="AlphaFoldDB" id="A0A6G8ILT0"/>
<dbReference type="EMBL" id="CP049989">
    <property type="protein sequence ID" value="QIM53978.1"/>
    <property type="molecule type" value="Genomic_DNA"/>
</dbReference>
<dbReference type="Proteomes" id="UP000503162">
    <property type="component" value="Chromosome"/>
</dbReference>
<evidence type="ECO:0000313" key="2">
    <source>
        <dbReference type="EMBL" id="QIM53978.1"/>
    </source>
</evidence>
<name>A0A6G8ILT0_9BURK</name>
<proteinExistence type="predicted"/>
<dbReference type="PANTHER" id="PTHR46401:SF8">
    <property type="entry name" value="BLL6006 PROTEIN"/>
    <property type="match status" value="1"/>
</dbReference>
<feature type="domain" description="Glycosyl transferase family 1" evidence="1">
    <location>
        <begin position="206"/>
        <end position="345"/>
    </location>
</feature>
<sequence>MIRIAFTLIGGKSWTGGYNYLLNLLRVITARHPGALQPVLFFGTDTDAEDERPFRTLEGVEIVTSPAFNLHRRLPALARSLVLGADPQIRRLLHEHRIDVVFENAQFHGARLGIPAIAWIPDFQHRELPHLFSRAAWWKRELGFRAQIRAGRTIMLSSADARDACERHYPATVGRTHVVRFAVPPISRPDAAMVRRALEAHGLPERYFYLPNQFWQHKNHLLVIEALALLKQAGHDVVVVASGKQLDPYKPGHFQRILSRLKAAGLEERFRLLGLIPYEHIAPLMVGSVAVLNPSLFEGWSTTVEEARALAVPMVLSDLAVHREQAAGIAHFFDRTSAASLANVLLDVWREPQHVMPGIGAQHTPDADPVQRFADDFVDLVRRVAGKPPREPEAAT</sequence>
<keyword evidence="2" id="KW-0808">Transferase</keyword>
<dbReference type="Pfam" id="PF00534">
    <property type="entry name" value="Glycos_transf_1"/>
    <property type="match status" value="1"/>
</dbReference>
<dbReference type="SUPFAM" id="SSF53756">
    <property type="entry name" value="UDP-Glycosyltransferase/glycogen phosphorylase"/>
    <property type="match status" value="1"/>
</dbReference>
<dbReference type="GO" id="GO:0016757">
    <property type="term" value="F:glycosyltransferase activity"/>
    <property type="evidence" value="ECO:0007669"/>
    <property type="project" value="InterPro"/>
</dbReference>
<reference evidence="2 3" key="1">
    <citation type="submission" date="2020-03" db="EMBL/GenBank/DDBJ databases">
        <title>Hydrogenophaga sp. nov. isolated from cyanobacterial mat.</title>
        <authorList>
            <person name="Thorat V."/>
            <person name="Kirdat K."/>
            <person name="Tiwarekar B."/>
            <person name="Costa E.D."/>
            <person name="Yadav A."/>
        </authorList>
    </citation>
    <scope>NUCLEOTIDE SEQUENCE [LARGE SCALE GENOMIC DNA]</scope>
    <source>
        <strain evidence="2 3">BA0156</strain>
    </source>
</reference>
<evidence type="ECO:0000313" key="3">
    <source>
        <dbReference type="Proteomes" id="UP000503162"/>
    </source>
</evidence>
<dbReference type="InterPro" id="IPR001296">
    <property type="entry name" value="Glyco_trans_1"/>
</dbReference>
<dbReference type="PANTHER" id="PTHR46401">
    <property type="entry name" value="GLYCOSYLTRANSFERASE WBBK-RELATED"/>
    <property type="match status" value="1"/>
</dbReference>
<gene>
    <name evidence="2" type="ORF">G9Q37_18340</name>
</gene>
<accession>A0A6G8ILT0</accession>
<dbReference type="Gene3D" id="3.40.50.2000">
    <property type="entry name" value="Glycogen Phosphorylase B"/>
    <property type="match status" value="1"/>
</dbReference>
<protein>
    <submittedName>
        <fullName evidence="2">Glycosyltransferase family 4 protein</fullName>
    </submittedName>
</protein>
<dbReference type="RefSeq" id="WP_166229509.1">
    <property type="nucleotide sequence ID" value="NZ_CP049989.1"/>
</dbReference>
<dbReference type="KEGG" id="hcz:G9Q37_18340"/>
<evidence type="ECO:0000259" key="1">
    <source>
        <dbReference type="Pfam" id="PF00534"/>
    </source>
</evidence>
<organism evidence="2 3">
    <name type="scientific">Hydrogenophaga crocea</name>
    <dbReference type="NCBI Taxonomy" id="2716225"/>
    <lineage>
        <taxon>Bacteria</taxon>
        <taxon>Pseudomonadati</taxon>
        <taxon>Pseudomonadota</taxon>
        <taxon>Betaproteobacteria</taxon>
        <taxon>Burkholderiales</taxon>
        <taxon>Comamonadaceae</taxon>
        <taxon>Hydrogenophaga</taxon>
    </lineage>
</organism>